<keyword evidence="2" id="KW-1185">Reference proteome</keyword>
<protein>
    <recommendedName>
        <fullName evidence="3">Right handed beta helix domain-containing protein</fullName>
    </recommendedName>
</protein>
<comment type="caution">
    <text evidence="1">The sequence shown here is derived from an EMBL/GenBank/DDBJ whole genome shotgun (WGS) entry which is preliminary data.</text>
</comment>
<dbReference type="InterPro" id="IPR011050">
    <property type="entry name" value="Pectin_lyase_fold/virulence"/>
</dbReference>
<evidence type="ECO:0000313" key="2">
    <source>
        <dbReference type="Proteomes" id="UP001190700"/>
    </source>
</evidence>
<dbReference type="Proteomes" id="UP001190700">
    <property type="component" value="Unassembled WGS sequence"/>
</dbReference>
<evidence type="ECO:0008006" key="3">
    <source>
        <dbReference type="Google" id="ProtNLM"/>
    </source>
</evidence>
<gene>
    <name evidence="1" type="ORF">CYMTET_52483</name>
</gene>
<evidence type="ECO:0000313" key="1">
    <source>
        <dbReference type="EMBL" id="KAK3237441.1"/>
    </source>
</evidence>
<organism evidence="1 2">
    <name type="scientific">Cymbomonas tetramitiformis</name>
    <dbReference type="NCBI Taxonomy" id="36881"/>
    <lineage>
        <taxon>Eukaryota</taxon>
        <taxon>Viridiplantae</taxon>
        <taxon>Chlorophyta</taxon>
        <taxon>Pyramimonadophyceae</taxon>
        <taxon>Pyramimonadales</taxon>
        <taxon>Pyramimonadaceae</taxon>
        <taxon>Cymbomonas</taxon>
    </lineage>
</organism>
<feature type="non-terminal residue" evidence="1">
    <location>
        <position position="1"/>
    </location>
</feature>
<reference evidence="1 2" key="1">
    <citation type="journal article" date="2015" name="Genome Biol. Evol.">
        <title>Comparative Genomics of a Bacterivorous Green Alga Reveals Evolutionary Causalities and Consequences of Phago-Mixotrophic Mode of Nutrition.</title>
        <authorList>
            <person name="Burns J.A."/>
            <person name="Paasch A."/>
            <person name="Narechania A."/>
            <person name="Kim E."/>
        </authorList>
    </citation>
    <scope>NUCLEOTIDE SEQUENCE [LARGE SCALE GENOMIC DNA]</scope>
    <source>
        <strain evidence="1 2">PLY_AMNH</strain>
    </source>
</reference>
<dbReference type="AlphaFoldDB" id="A0AAE0ER17"/>
<sequence length="98" mass="10367">GGVVFVEEQGKVEFIDCLFRSNSAVGNLVDTTVMYNGGGVAYLEKGTIIFRNCKIEDSVTAFNGGVIYAATSVVEVYESVLRNNTCKLGGGVVYAAIS</sequence>
<proteinExistence type="predicted"/>
<accession>A0AAE0ER17</accession>
<dbReference type="SUPFAM" id="SSF51126">
    <property type="entry name" value="Pectin lyase-like"/>
    <property type="match status" value="1"/>
</dbReference>
<dbReference type="EMBL" id="LGRX02034592">
    <property type="protein sequence ID" value="KAK3237441.1"/>
    <property type="molecule type" value="Genomic_DNA"/>
</dbReference>
<name>A0AAE0ER17_9CHLO</name>